<evidence type="ECO:0000256" key="11">
    <source>
        <dbReference type="SAM" id="Phobius"/>
    </source>
</evidence>
<comment type="subcellular location">
    <subcellularLocation>
        <location evidence="1">Cell inner membrane</location>
        <topology evidence="1">Single-pass membrane protein</topology>
    </subcellularLocation>
</comment>
<organism evidence="12 13">
    <name type="scientific">Parashewanella spongiae</name>
    <dbReference type="NCBI Taxonomy" id="342950"/>
    <lineage>
        <taxon>Bacteria</taxon>
        <taxon>Pseudomonadati</taxon>
        <taxon>Pseudomonadota</taxon>
        <taxon>Gammaproteobacteria</taxon>
        <taxon>Alteromonadales</taxon>
        <taxon>Shewanellaceae</taxon>
        <taxon>Parashewanella</taxon>
    </lineage>
</organism>
<dbReference type="Gene3D" id="3.30.1360.100">
    <property type="entry name" value="General secretion pathway protein M, EpsM"/>
    <property type="match status" value="1"/>
</dbReference>
<evidence type="ECO:0000256" key="5">
    <source>
        <dbReference type="ARBA" id="ARBA00022519"/>
    </source>
</evidence>
<evidence type="ECO:0000256" key="4">
    <source>
        <dbReference type="ARBA" id="ARBA00022475"/>
    </source>
</evidence>
<dbReference type="Proteomes" id="UP000273022">
    <property type="component" value="Unassembled WGS sequence"/>
</dbReference>
<evidence type="ECO:0000313" key="12">
    <source>
        <dbReference type="EMBL" id="RJY18822.1"/>
    </source>
</evidence>
<feature type="transmembrane region" description="Helical" evidence="11">
    <location>
        <begin position="19"/>
        <end position="40"/>
    </location>
</feature>
<dbReference type="GO" id="GO:0015628">
    <property type="term" value="P:protein secretion by the type II secretion system"/>
    <property type="evidence" value="ECO:0007669"/>
    <property type="project" value="InterPro"/>
</dbReference>
<keyword evidence="7 10" id="KW-0653">Protein transport</keyword>
<sequence>MKDNLLTWWNGLAYREQQLVAVCSIFLIIGIFYWGIWSPISNAEQDAQRRLVQSQKTLSYVKQSVNKIVAAKQSGQTSTRKGSLSSIVNTIASRYGVVISRMQPQGKKVQIWMDDVPFNDLLAYLNELTQNQGLSLDTFDVTETETAGLVKVRRIQLSQ</sequence>
<comment type="function">
    <text evidence="10">Inner membrane component of the type II secretion system required for the energy-dependent secretion of extracellular factors such as proteases and toxins from the periplasm.</text>
</comment>
<dbReference type="PIRSF" id="PIRSF006291">
    <property type="entry name" value="GspM"/>
    <property type="match status" value="1"/>
</dbReference>
<keyword evidence="13" id="KW-1185">Reference proteome</keyword>
<protein>
    <recommendedName>
        <fullName evidence="10">Type II secretion system protein M</fullName>
        <shortName evidence="10">T2SS protein M</shortName>
    </recommendedName>
    <alternativeName>
        <fullName evidence="10">General secretion pathway protein M</fullName>
    </alternativeName>
</protein>
<dbReference type="InterPro" id="IPR023229">
    <property type="entry name" value="T2SS_M_periplasmic_sf"/>
</dbReference>
<reference evidence="12 13" key="1">
    <citation type="submission" date="2018-09" db="EMBL/GenBank/DDBJ databases">
        <title>Phylogeny of the Shewanellaceae, and recommendation for two new genera, Pseudoshewanella and Parashewanella.</title>
        <authorList>
            <person name="Wang G."/>
        </authorList>
    </citation>
    <scope>NUCLEOTIDE SEQUENCE [LARGE SCALE GENOMIC DNA]</scope>
    <source>
        <strain evidence="12 13">KCTC 22492</strain>
    </source>
</reference>
<name>A0A3A6U3Y2_9GAMM</name>
<keyword evidence="4 10" id="KW-1003">Cell membrane</keyword>
<evidence type="ECO:0000256" key="7">
    <source>
        <dbReference type="ARBA" id="ARBA00022927"/>
    </source>
</evidence>
<keyword evidence="9 10" id="KW-0472">Membrane</keyword>
<evidence type="ECO:0000313" key="13">
    <source>
        <dbReference type="Proteomes" id="UP000273022"/>
    </source>
</evidence>
<dbReference type="AlphaFoldDB" id="A0A3A6U3Y2"/>
<dbReference type="EMBL" id="QYYH01000014">
    <property type="protein sequence ID" value="RJY18822.1"/>
    <property type="molecule type" value="Genomic_DNA"/>
</dbReference>
<evidence type="ECO:0000256" key="6">
    <source>
        <dbReference type="ARBA" id="ARBA00022692"/>
    </source>
</evidence>
<keyword evidence="6 11" id="KW-0812">Transmembrane</keyword>
<dbReference type="OrthoDB" id="6624834at2"/>
<comment type="caution">
    <text evidence="12">The sequence shown here is derived from an EMBL/GenBank/DDBJ whole genome shotgun (WGS) entry which is preliminary data.</text>
</comment>
<dbReference type="InterPro" id="IPR007690">
    <property type="entry name" value="T2SS_GspM"/>
</dbReference>
<dbReference type="Pfam" id="PF04612">
    <property type="entry name" value="T2SSM"/>
    <property type="match status" value="1"/>
</dbReference>
<proteinExistence type="inferred from homology"/>
<evidence type="ECO:0000256" key="8">
    <source>
        <dbReference type="ARBA" id="ARBA00022989"/>
    </source>
</evidence>
<dbReference type="SUPFAM" id="SSF103054">
    <property type="entry name" value="General secretion pathway protein M, EpsM"/>
    <property type="match status" value="1"/>
</dbReference>
<dbReference type="GO" id="GO:0015627">
    <property type="term" value="C:type II protein secretion system complex"/>
    <property type="evidence" value="ECO:0007669"/>
    <property type="project" value="InterPro"/>
</dbReference>
<dbReference type="GO" id="GO:0005886">
    <property type="term" value="C:plasma membrane"/>
    <property type="evidence" value="ECO:0007669"/>
    <property type="project" value="UniProtKB-SubCell"/>
</dbReference>
<keyword evidence="3 10" id="KW-0813">Transport</keyword>
<dbReference type="RefSeq" id="WP_121852262.1">
    <property type="nucleotide sequence ID" value="NZ_CP037952.1"/>
</dbReference>
<evidence type="ECO:0000256" key="3">
    <source>
        <dbReference type="ARBA" id="ARBA00022448"/>
    </source>
</evidence>
<keyword evidence="5 10" id="KW-0997">Cell inner membrane</keyword>
<accession>A0A3A6U3Y2</accession>
<evidence type="ECO:0000256" key="10">
    <source>
        <dbReference type="PIRNR" id="PIRNR006291"/>
    </source>
</evidence>
<keyword evidence="8 11" id="KW-1133">Transmembrane helix</keyword>
<gene>
    <name evidence="12" type="ORF">D5R81_03460</name>
</gene>
<evidence type="ECO:0000256" key="9">
    <source>
        <dbReference type="ARBA" id="ARBA00023136"/>
    </source>
</evidence>
<comment type="similarity">
    <text evidence="2 10">Belongs to the GSP M family.</text>
</comment>
<evidence type="ECO:0000256" key="1">
    <source>
        <dbReference type="ARBA" id="ARBA00004377"/>
    </source>
</evidence>
<evidence type="ECO:0000256" key="2">
    <source>
        <dbReference type="ARBA" id="ARBA00010637"/>
    </source>
</evidence>